<dbReference type="HOGENOM" id="CLU_2937466_0_0_6"/>
<dbReference type="AlphaFoldDB" id="K6Z1C2"/>
<dbReference type="KEGG" id="gps:C427_1022"/>
<organism evidence="1 2">
    <name type="scientific">Paraglaciecola psychrophila 170</name>
    <dbReference type="NCBI Taxonomy" id="1129794"/>
    <lineage>
        <taxon>Bacteria</taxon>
        <taxon>Pseudomonadati</taxon>
        <taxon>Pseudomonadota</taxon>
        <taxon>Gammaproteobacteria</taxon>
        <taxon>Alteromonadales</taxon>
        <taxon>Alteromonadaceae</taxon>
        <taxon>Paraglaciecola</taxon>
    </lineage>
</organism>
<protein>
    <submittedName>
        <fullName evidence="1">Beta-lactamase</fullName>
    </submittedName>
</protein>
<sequence>MSNIEQAVTDYVPELEGSGYDGVSIKNVLQMSSGVRFNEDYSDYDFDISQFHEPPTLALF</sequence>
<evidence type="ECO:0000313" key="1">
    <source>
        <dbReference type="EMBL" id="AGH43131.1"/>
    </source>
</evidence>
<dbReference type="InterPro" id="IPR012338">
    <property type="entry name" value="Beta-lactam/transpept-like"/>
</dbReference>
<dbReference type="SUPFAM" id="SSF56601">
    <property type="entry name" value="beta-lactamase/transpeptidase-like"/>
    <property type="match status" value="1"/>
</dbReference>
<dbReference type="eggNOG" id="COG1680">
    <property type="taxonomic scope" value="Bacteria"/>
</dbReference>
<accession>K6Z1C2</accession>
<gene>
    <name evidence="1" type="ORF">C427_1022</name>
</gene>
<dbReference type="Proteomes" id="UP000011864">
    <property type="component" value="Chromosome"/>
</dbReference>
<dbReference type="RefSeq" id="WP_007640268.1">
    <property type="nucleotide sequence ID" value="NC_020514.1"/>
</dbReference>
<dbReference type="EMBL" id="CP003837">
    <property type="protein sequence ID" value="AGH43131.1"/>
    <property type="molecule type" value="Genomic_DNA"/>
</dbReference>
<reference evidence="1 2" key="1">
    <citation type="journal article" date="2013" name="Genome Announc.">
        <title>Complete Genome Sequence of Glaciecola psychrophila Strain 170T.</title>
        <authorList>
            <person name="Yin J."/>
            <person name="Chen J."/>
            <person name="Liu G."/>
            <person name="Yu Y."/>
            <person name="Song L."/>
            <person name="Wang X."/>
            <person name="Qu X."/>
        </authorList>
    </citation>
    <scope>NUCLEOTIDE SEQUENCE [LARGE SCALE GENOMIC DNA]</scope>
    <source>
        <strain evidence="1 2">170</strain>
    </source>
</reference>
<dbReference type="PATRIC" id="fig|1129794.4.peg.1009"/>
<name>K6Z1C2_9ALTE</name>
<evidence type="ECO:0000313" key="2">
    <source>
        <dbReference type="Proteomes" id="UP000011864"/>
    </source>
</evidence>
<keyword evidence="2" id="KW-1185">Reference proteome</keyword>
<dbReference type="STRING" id="1129794.C427_1022"/>
<dbReference type="Gene3D" id="1.20.58.710">
    <property type="match status" value="1"/>
</dbReference>
<proteinExistence type="predicted"/>